<feature type="compositionally biased region" description="Basic and acidic residues" evidence="1">
    <location>
        <begin position="41"/>
        <end position="51"/>
    </location>
</feature>
<reference evidence="3" key="1">
    <citation type="journal article" date="2018" name="Genome Biol.">
        <title>SKESA: strategic k-mer extension for scrupulous assemblies.</title>
        <authorList>
            <person name="Souvorov A."/>
            <person name="Agarwala R."/>
            <person name="Lipman D.J."/>
        </authorList>
    </citation>
    <scope>NUCLEOTIDE SEQUENCE</scope>
    <source>
        <strain evidence="3">MA.CK_97/00003274</strain>
    </source>
</reference>
<proteinExistence type="predicted"/>
<dbReference type="AlphaFoldDB" id="A0A759MDL9"/>
<sequence length="343" mass="37813">MFKKLLKVIIVILIVLFVIGYFSDKEDKTSSSSTTSTSSSDKVENKVKNKANDPYAGYPDKEVKFIRLVEDAKNSAKDASNDMQKGGIKSDRDDAICNLLTSKTVKGWIGIVDDIDSNSDGLGVLSIKIARDVFVQTSNNAISDIGYGTLIDPHSPVFKKASALKKGDLVMFSGRFFASEDSGCLGEWSMTLNGKIKKPEFVFKFTDVNKYKLPDFPPEACGVVASNLKNVEPLMNNFMDAAFANVKKGGKPNPDIVSKLRKSGLDEKINSLYIDYSNLSSDDPRMDFNNLLSDIKQLISATSQYSIDGNKNAMRQASNDFQNSAIKNQQKIVEKCPSTHFPF</sequence>
<feature type="region of interest" description="Disordered" evidence="1">
    <location>
        <begin position="26"/>
        <end position="55"/>
    </location>
</feature>
<feature type="transmembrane region" description="Helical" evidence="2">
    <location>
        <begin position="5"/>
        <end position="23"/>
    </location>
</feature>
<feature type="compositionally biased region" description="Low complexity" evidence="1">
    <location>
        <begin position="30"/>
        <end position="40"/>
    </location>
</feature>
<keyword evidence="2" id="KW-0812">Transmembrane</keyword>
<organism evidence="3">
    <name type="scientific">Salmonella enterica</name>
    <name type="common">Salmonella choleraesuis</name>
    <dbReference type="NCBI Taxonomy" id="28901"/>
    <lineage>
        <taxon>Bacteria</taxon>
        <taxon>Pseudomonadati</taxon>
        <taxon>Pseudomonadota</taxon>
        <taxon>Gammaproteobacteria</taxon>
        <taxon>Enterobacterales</taxon>
        <taxon>Enterobacteriaceae</taxon>
        <taxon>Salmonella</taxon>
    </lineage>
</organism>
<evidence type="ECO:0000313" key="3">
    <source>
        <dbReference type="EMBL" id="HAG1966201.1"/>
    </source>
</evidence>
<evidence type="ECO:0000256" key="2">
    <source>
        <dbReference type="SAM" id="Phobius"/>
    </source>
</evidence>
<dbReference type="EMBL" id="DAAXPA010000014">
    <property type="protein sequence ID" value="HAG1966201.1"/>
    <property type="molecule type" value="Genomic_DNA"/>
</dbReference>
<comment type="caution">
    <text evidence="3">The sequence shown here is derived from an EMBL/GenBank/DDBJ whole genome shotgun (WGS) entry which is preliminary data.</text>
</comment>
<accession>A0A759MDL9</accession>
<keyword evidence="2" id="KW-1133">Transmembrane helix</keyword>
<name>A0A759MDL9_SALER</name>
<reference evidence="3" key="2">
    <citation type="submission" date="2020-02" db="EMBL/GenBank/DDBJ databases">
        <authorList>
            <consortium name="NCBI Pathogen Detection Project"/>
        </authorList>
    </citation>
    <scope>NUCLEOTIDE SEQUENCE</scope>
    <source>
        <strain evidence="3">MA.CK_97/00003274</strain>
    </source>
</reference>
<protein>
    <submittedName>
        <fullName evidence="3">Uncharacterized protein</fullName>
    </submittedName>
</protein>
<gene>
    <name evidence="3" type="ORF">G8R56_004469</name>
</gene>
<keyword evidence="2" id="KW-0472">Membrane</keyword>
<evidence type="ECO:0000256" key="1">
    <source>
        <dbReference type="SAM" id="MobiDB-lite"/>
    </source>
</evidence>